<feature type="domain" description="RNA polymerase sigma-70 region 2" evidence="5">
    <location>
        <begin position="21"/>
        <end position="90"/>
    </location>
</feature>
<organism evidence="7 8">
    <name type="scientific">Marinobacterium mangrovicola</name>
    <dbReference type="NCBI Taxonomy" id="1476959"/>
    <lineage>
        <taxon>Bacteria</taxon>
        <taxon>Pseudomonadati</taxon>
        <taxon>Pseudomonadota</taxon>
        <taxon>Gammaproteobacteria</taxon>
        <taxon>Oceanospirillales</taxon>
        <taxon>Oceanospirillaceae</taxon>
        <taxon>Marinobacterium</taxon>
    </lineage>
</organism>
<dbReference type="SUPFAM" id="SSF88946">
    <property type="entry name" value="Sigma2 domain of RNA polymerase sigma factors"/>
    <property type="match status" value="1"/>
</dbReference>
<dbReference type="InterPro" id="IPR013324">
    <property type="entry name" value="RNA_pol_sigma_r3/r4-like"/>
</dbReference>
<dbReference type="AlphaFoldDB" id="A0A4R1GAX8"/>
<keyword evidence="8" id="KW-1185">Reference proteome</keyword>
<reference evidence="7 8" key="1">
    <citation type="submission" date="2019-03" db="EMBL/GenBank/DDBJ databases">
        <title>Genomic Encyclopedia of Archaeal and Bacterial Type Strains, Phase II (KMG-II): from individual species to whole genera.</title>
        <authorList>
            <person name="Goeker M."/>
        </authorList>
    </citation>
    <scope>NUCLEOTIDE SEQUENCE [LARGE SCALE GENOMIC DNA]</scope>
    <source>
        <strain evidence="7 8">DSM 27697</strain>
    </source>
</reference>
<dbReference type="SUPFAM" id="SSF88659">
    <property type="entry name" value="Sigma3 and sigma4 domains of RNA polymerase sigma factors"/>
    <property type="match status" value="1"/>
</dbReference>
<dbReference type="InterPro" id="IPR013325">
    <property type="entry name" value="RNA_pol_sigma_r2"/>
</dbReference>
<sequence>MSGNHSSSNSGSCAATNLGSMYAEHSSWLRSWLYKKLGCSSQAADIAQDAFVRLLQVREKEGVLPEIQQPRAYLTRVAGRLVHDHFRRQSLERAYLEALAQIPEDLACSELDRLLLRDALEELDRMLDSLKPAVKTAFLLSQLEGLTYAQIGERLSVTERSVKRYMAQAFEHCLLTISL</sequence>
<dbReference type="InterPro" id="IPR013249">
    <property type="entry name" value="RNA_pol_sigma70_r4_t2"/>
</dbReference>
<dbReference type="InterPro" id="IPR014284">
    <property type="entry name" value="RNA_pol_sigma-70_dom"/>
</dbReference>
<comment type="similarity">
    <text evidence="1">Belongs to the sigma-70 factor family. ECF subfamily.</text>
</comment>
<dbReference type="Pfam" id="PF08281">
    <property type="entry name" value="Sigma70_r4_2"/>
    <property type="match status" value="1"/>
</dbReference>
<dbReference type="GO" id="GO:0016987">
    <property type="term" value="F:sigma factor activity"/>
    <property type="evidence" value="ECO:0007669"/>
    <property type="project" value="UniProtKB-KW"/>
</dbReference>
<evidence type="ECO:0000256" key="2">
    <source>
        <dbReference type="ARBA" id="ARBA00023015"/>
    </source>
</evidence>
<dbReference type="GO" id="GO:0006352">
    <property type="term" value="P:DNA-templated transcription initiation"/>
    <property type="evidence" value="ECO:0007669"/>
    <property type="project" value="InterPro"/>
</dbReference>
<dbReference type="OrthoDB" id="9797134at2"/>
<evidence type="ECO:0000256" key="4">
    <source>
        <dbReference type="ARBA" id="ARBA00023163"/>
    </source>
</evidence>
<evidence type="ECO:0000256" key="1">
    <source>
        <dbReference type="ARBA" id="ARBA00010641"/>
    </source>
</evidence>
<dbReference type="PANTHER" id="PTHR43133:SF63">
    <property type="entry name" value="RNA POLYMERASE SIGMA FACTOR FECI-RELATED"/>
    <property type="match status" value="1"/>
</dbReference>
<dbReference type="Gene3D" id="1.10.10.10">
    <property type="entry name" value="Winged helix-like DNA-binding domain superfamily/Winged helix DNA-binding domain"/>
    <property type="match status" value="1"/>
</dbReference>
<proteinExistence type="inferred from homology"/>
<evidence type="ECO:0000256" key="3">
    <source>
        <dbReference type="ARBA" id="ARBA00023082"/>
    </source>
</evidence>
<evidence type="ECO:0000259" key="6">
    <source>
        <dbReference type="Pfam" id="PF08281"/>
    </source>
</evidence>
<dbReference type="RefSeq" id="WP_132296621.1">
    <property type="nucleotide sequence ID" value="NZ_SMFU01000012.1"/>
</dbReference>
<dbReference type="InterPro" id="IPR007627">
    <property type="entry name" value="RNA_pol_sigma70_r2"/>
</dbReference>
<dbReference type="InterPro" id="IPR036388">
    <property type="entry name" value="WH-like_DNA-bd_sf"/>
</dbReference>
<keyword evidence="2" id="KW-0805">Transcription regulation</keyword>
<evidence type="ECO:0000313" key="8">
    <source>
        <dbReference type="Proteomes" id="UP000294546"/>
    </source>
</evidence>
<gene>
    <name evidence="7" type="ORF">CLV83_3959</name>
</gene>
<dbReference type="GO" id="GO:0003677">
    <property type="term" value="F:DNA binding"/>
    <property type="evidence" value="ECO:0007669"/>
    <property type="project" value="InterPro"/>
</dbReference>
<name>A0A4R1GAX8_9GAMM</name>
<evidence type="ECO:0000313" key="7">
    <source>
        <dbReference type="EMBL" id="TCK03685.1"/>
    </source>
</evidence>
<comment type="caution">
    <text evidence="7">The sequence shown here is derived from an EMBL/GenBank/DDBJ whole genome shotgun (WGS) entry which is preliminary data.</text>
</comment>
<protein>
    <submittedName>
        <fullName evidence="7">RNA polymerase sigma-70 factor (ECF subfamily)</fullName>
    </submittedName>
</protein>
<dbReference type="EMBL" id="SMFU01000012">
    <property type="protein sequence ID" value="TCK03685.1"/>
    <property type="molecule type" value="Genomic_DNA"/>
</dbReference>
<accession>A0A4R1GAX8</accession>
<keyword evidence="4" id="KW-0804">Transcription</keyword>
<evidence type="ECO:0000259" key="5">
    <source>
        <dbReference type="Pfam" id="PF04542"/>
    </source>
</evidence>
<dbReference type="Gene3D" id="1.10.1740.10">
    <property type="match status" value="1"/>
</dbReference>
<feature type="domain" description="RNA polymerase sigma factor 70 region 4 type 2" evidence="6">
    <location>
        <begin position="121"/>
        <end position="173"/>
    </location>
</feature>
<dbReference type="Proteomes" id="UP000294546">
    <property type="component" value="Unassembled WGS sequence"/>
</dbReference>
<dbReference type="Pfam" id="PF04542">
    <property type="entry name" value="Sigma70_r2"/>
    <property type="match status" value="1"/>
</dbReference>
<dbReference type="InterPro" id="IPR039425">
    <property type="entry name" value="RNA_pol_sigma-70-like"/>
</dbReference>
<keyword evidence="3" id="KW-0731">Sigma factor</keyword>
<dbReference type="PANTHER" id="PTHR43133">
    <property type="entry name" value="RNA POLYMERASE ECF-TYPE SIGMA FACTO"/>
    <property type="match status" value="1"/>
</dbReference>
<dbReference type="NCBIfam" id="TIGR02937">
    <property type="entry name" value="sigma70-ECF"/>
    <property type="match status" value="1"/>
</dbReference>